<dbReference type="PRINTS" id="PR00455">
    <property type="entry name" value="HTHTETR"/>
</dbReference>
<accession>A0A7W4UQH3</accession>
<gene>
    <name evidence="4" type="ORF">FHX72_002896</name>
</gene>
<dbReference type="InterPro" id="IPR036271">
    <property type="entry name" value="Tet_transcr_reg_TetR-rel_C_sf"/>
</dbReference>
<keyword evidence="5" id="KW-1185">Reference proteome</keyword>
<dbReference type="SUPFAM" id="SSF46689">
    <property type="entry name" value="Homeodomain-like"/>
    <property type="match status" value="1"/>
</dbReference>
<evidence type="ECO:0000256" key="2">
    <source>
        <dbReference type="PROSITE-ProRule" id="PRU00335"/>
    </source>
</evidence>
<dbReference type="GO" id="GO:0003677">
    <property type="term" value="F:DNA binding"/>
    <property type="evidence" value="ECO:0007669"/>
    <property type="project" value="UniProtKB-UniRule"/>
</dbReference>
<evidence type="ECO:0000313" key="5">
    <source>
        <dbReference type="Proteomes" id="UP000545286"/>
    </source>
</evidence>
<feature type="DNA-binding region" description="H-T-H motif" evidence="2">
    <location>
        <begin position="29"/>
        <end position="48"/>
    </location>
</feature>
<comment type="caution">
    <text evidence="4">The sequence shown here is derived from an EMBL/GenBank/DDBJ whole genome shotgun (WGS) entry which is preliminary data.</text>
</comment>
<dbReference type="InterPro" id="IPR001647">
    <property type="entry name" value="HTH_TetR"/>
</dbReference>
<dbReference type="PROSITE" id="PS50977">
    <property type="entry name" value="HTH_TETR_2"/>
    <property type="match status" value="1"/>
</dbReference>
<dbReference type="EMBL" id="JACHWJ010000004">
    <property type="protein sequence ID" value="MBB2958750.1"/>
    <property type="molecule type" value="Genomic_DNA"/>
</dbReference>
<dbReference type="InterPro" id="IPR041467">
    <property type="entry name" value="Sco4008_C"/>
</dbReference>
<protein>
    <submittedName>
        <fullName evidence="4">AcrR family transcriptional regulator</fullName>
    </submittedName>
</protein>
<dbReference type="Pfam" id="PF00440">
    <property type="entry name" value="TetR_N"/>
    <property type="match status" value="1"/>
</dbReference>
<dbReference type="PANTHER" id="PTHR30328:SF54">
    <property type="entry name" value="HTH-TYPE TRANSCRIPTIONAL REPRESSOR SCO4008"/>
    <property type="match status" value="1"/>
</dbReference>
<dbReference type="SUPFAM" id="SSF48498">
    <property type="entry name" value="Tetracyclin repressor-like, C-terminal domain"/>
    <property type="match status" value="1"/>
</dbReference>
<dbReference type="GO" id="GO:0006355">
    <property type="term" value="P:regulation of DNA-templated transcription"/>
    <property type="evidence" value="ECO:0007669"/>
    <property type="project" value="UniProtKB-ARBA"/>
</dbReference>
<keyword evidence="1 2" id="KW-0238">DNA-binding</keyword>
<evidence type="ECO:0000256" key="1">
    <source>
        <dbReference type="ARBA" id="ARBA00023125"/>
    </source>
</evidence>
<dbReference type="Proteomes" id="UP000545286">
    <property type="component" value="Unassembled WGS sequence"/>
</dbReference>
<evidence type="ECO:0000259" key="3">
    <source>
        <dbReference type="PROSITE" id="PS50977"/>
    </source>
</evidence>
<dbReference type="InterPro" id="IPR009057">
    <property type="entry name" value="Homeodomain-like_sf"/>
</dbReference>
<dbReference type="PANTHER" id="PTHR30328">
    <property type="entry name" value="TRANSCRIPTIONAL REPRESSOR"/>
    <property type="match status" value="1"/>
</dbReference>
<name>A0A7W4UQH3_9MICO</name>
<organism evidence="4 5">
    <name type="scientific">Pseudoclavibacter helvolus</name>
    <dbReference type="NCBI Taxonomy" id="255205"/>
    <lineage>
        <taxon>Bacteria</taxon>
        <taxon>Bacillati</taxon>
        <taxon>Actinomycetota</taxon>
        <taxon>Actinomycetes</taxon>
        <taxon>Micrococcales</taxon>
        <taxon>Microbacteriaceae</taxon>
        <taxon>Pseudoclavibacter</taxon>
    </lineage>
</organism>
<dbReference type="Gene3D" id="1.10.357.10">
    <property type="entry name" value="Tetracycline Repressor, domain 2"/>
    <property type="match status" value="1"/>
</dbReference>
<reference evidence="4 5" key="1">
    <citation type="submission" date="2020-08" db="EMBL/GenBank/DDBJ databases">
        <title>Sequencing the genomes of 1000 actinobacteria strains.</title>
        <authorList>
            <person name="Klenk H.-P."/>
        </authorList>
    </citation>
    <scope>NUCLEOTIDE SEQUENCE [LARGE SCALE GENOMIC DNA]</scope>
    <source>
        <strain evidence="4 5">DSM 20419</strain>
    </source>
</reference>
<evidence type="ECO:0000313" key="4">
    <source>
        <dbReference type="EMBL" id="MBB2958750.1"/>
    </source>
</evidence>
<dbReference type="RefSeq" id="WP_183625911.1">
    <property type="nucleotide sequence ID" value="NZ_JACHWJ010000004.1"/>
</dbReference>
<dbReference type="InterPro" id="IPR050109">
    <property type="entry name" value="HTH-type_TetR-like_transc_reg"/>
</dbReference>
<feature type="domain" description="HTH tetR-type" evidence="3">
    <location>
        <begin position="6"/>
        <end position="66"/>
    </location>
</feature>
<proteinExistence type="predicted"/>
<dbReference type="AlphaFoldDB" id="A0A7W4UQH3"/>
<dbReference type="Pfam" id="PF17926">
    <property type="entry name" value="TetR_C_21"/>
    <property type="match status" value="1"/>
</dbReference>
<sequence length="190" mass="20569">MAWDTERTKQLLLDSATSHFSERGCSGARVDAIAKDAGVNKERIYQYFGDKQALFGSVLQHALLRIFDAAELTGEGPEAVGAYAVALFDRYDEHPELPRLLAWEGLEIKGGLALEERIARCAGKAAAIRSACPGMTEAESRHVLLSVVTLVNGWWTLGQLRDIMLDGTSDHADRRSILAAQVTAVAASAT</sequence>